<reference evidence="1 2" key="1">
    <citation type="submission" date="2016-03" db="EMBL/GenBank/DDBJ databases">
        <title>Acetic acid bacteria sequencing.</title>
        <authorList>
            <person name="Brandt J."/>
            <person name="Jakob F."/>
            <person name="Vogel R.F."/>
        </authorList>
    </citation>
    <scope>NUCLEOTIDE SEQUENCE [LARGE SCALE GENOMIC DNA]</scope>
    <source>
        <strain evidence="1 2">TMW2.1153</strain>
    </source>
</reference>
<dbReference type="InterPro" id="IPR053842">
    <property type="entry name" value="NikA-like"/>
</dbReference>
<gene>
    <name evidence="1" type="ORF">A0U92_07300</name>
</gene>
<accession>A0A1U9KFT8</accession>
<dbReference type="STRING" id="435.A0U92_07300"/>
<dbReference type="Proteomes" id="UP000188937">
    <property type="component" value="Chromosome"/>
</dbReference>
<protein>
    <submittedName>
        <fullName evidence="1">Uncharacterized protein</fullName>
    </submittedName>
</protein>
<dbReference type="AlphaFoldDB" id="A0A1U9KFT8"/>
<dbReference type="OrthoDB" id="7567503at2"/>
<proteinExistence type="predicted"/>
<dbReference type="Pfam" id="PF21983">
    <property type="entry name" value="NikA-like"/>
    <property type="match status" value="1"/>
</dbReference>
<keyword evidence="2" id="KW-1185">Reference proteome</keyword>
<evidence type="ECO:0000313" key="1">
    <source>
        <dbReference type="EMBL" id="AQS84618.1"/>
    </source>
</evidence>
<dbReference type="RefSeq" id="WP_077812661.1">
    <property type="nucleotide sequence ID" value="NZ_CP014692.1"/>
</dbReference>
<sequence length="119" mass="13587">MRDITLKIRCSSDERDLFEQARKDAGFSSVAGWLRSFAYEYAKTGENKGNIRQGLTDVKTELQRIGNNLNQLTRSHNSGQSVDVSEELKEIRSTVLGLSDIITDIRPIPYIMEKKDHDR</sequence>
<evidence type="ECO:0000313" key="2">
    <source>
        <dbReference type="Proteomes" id="UP000188937"/>
    </source>
</evidence>
<organism evidence="1 2">
    <name type="scientific">Acetobacter aceti</name>
    <dbReference type="NCBI Taxonomy" id="435"/>
    <lineage>
        <taxon>Bacteria</taxon>
        <taxon>Pseudomonadati</taxon>
        <taxon>Pseudomonadota</taxon>
        <taxon>Alphaproteobacteria</taxon>
        <taxon>Acetobacterales</taxon>
        <taxon>Acetobacteraceae</taxon>
        <taxon>Acetobacter</taxon>
        <taxon>Acetobacter subgen. Acetobacter</taxon>
    </lineage>
</organism>
<name>A0A1U9KFT8_ACEAC</name>
<dbReference type="KEGG" id="aace:A0U92_07300"/>
<dbReference type="EMBL" id="CP014692">
    <property type="protein sequence ID" value="AQS84618.1"/>
    <property type="molecule type" value="Genomic_DNA"/>
</dbReference>